<dbReference type="Proteomes" id="UP000595140">
    <property type="component" value="Unassembled WGS sequence"/>
</dbReference>
<proteinExistence type="predicted"/>
<feature type="transmembrane region" description="Helical" evidence="2">
    <location>
        <begin position="600"/>
        <end position="621"/>
    </location>
</feature>
<keyword evidence="2" id="KW-0812">Transmembrane</keyword>
<reference evidence="3 4" key="1">
    <citation type="submission" date="2018-04" db="EMBL/GenBank/DDBJ databases">
        <authorList>
            <person name="Vogel A."/>
        </authorList>
    </citation>
    <scope>NUCLEOTIDE SEQUENCE [LARGE SCALE GENOMIC DNA]</scope>
</reference>
<evidence type="ECO:0000313" key="4">
    <source>
        <dbReference type="Proteomes" id="UP000595140"/>
    </source>
</evidence>
<dbReference type="EMBL" id="OOIL02004279">
    <property type="protein sequence ID" value="VFQ91228.1"/>
    <property type="molecule type" value="Genomic_DNA"/>
</dbReference>
<name>A0A484MT66_9ASTE</name>
<accession>A0A484MT66</accession>
<evidence type="ECO:0000313" key="3">
    <source>
        <dbReference type="EMBL" id="VFQ91228.1"/>
    </source>
</evidence>
<organism evidence="3 4">
    <name type="scientific">Cuscuta campestris</name>
    <dbReference type="NCBI Taxonomy" id="132261"/>
    <lineage>
        <taxon>Eukaryota</taxon>
        <taxon>Viridiplantae</taxon>
        <taxon>Streptophyta</taxon>
        <taxon>Embryophyta</taxon>
        <taxon>Tracheophyta</taxon>
        <taxon>Spermatophyta</taxon>
        <taxon>Magnoliopsida</taxon>
        <taxon>eudicotyledons</taxon>
        <taxon>Gunneridae</taxon>
        <taxon>Pentapetalae</taxon>
        <taxon>asterids</taxon>
        <taxon>lamiids</taxon>
        <taxon>Solanales</taxon>
        <taxon>Convolvulaceae</taxon>
        <taxon>Cuscuteae</taxon>
        <taxon>Cuscuta</taxon>
        <taxon>Cuscuta subgen. Grammica</taxon>
        <taxon>Cuscuta sect. Cleistogrammica</taxon>
    </lineage>
</organism>
<evidence type="ECO:0000256" key="1">
    <source>
        <dbReference type="SAM" id="MobiDB-lite"/>
    </source>
</evidence>
<sequence>MGKVNPIVSEKSGMRALLSFVERAQCLNKAKGFGVFGEAVAGDIEFEGPMHSNEKIPTLASKDTPVLEQNLKNLKLSPNINNLKKENIAQPESPSSYNTQYPQLPRVCLSPFAAEFIPIKPNSYAALFDQKIDPKDGRPHKENEFSKIDDGNMVLSNNALEDIWEEREGPILYTHSEGEDKIFNDNTLKPLQIGYSRMFKTPFDLGREFKGRHIYWPSQIVTQRVALQDWARVWAALGQTWVLKLDGFFQILAILRSPALTLKEKVLLNFEICDYFWTLYDVYKVFQNFLGSRAVKKAVIRRVFVPFTQKANGRKEGLSVALDLSIDFAKEGKERDWPVIFKGSCIFLFGDEGQPGLSSEDKRKLSMNAKAMNILHCSLGPDEFARVCSCKTAKEVWDLLQATHEGDNSTKQTMLALGNSEYESFKIGQHESIQDANRRFNEIINKLGKLGKEYSTSELNTKILLSLPKEWHSSIVDLLPKCATESTAHIWSSLYSHELLMIKMKEEYLIEDPKRTNAFKASKDESSDDSSDSNDESSETDETSEDSNSSSDEEDEERVMRKKYNSFLQWKFFEDSRRRKSKEKESATYGFPLGFRSSKYSIGAFILGLCLGSSFAISLLAGNQG</sequence>
<feature type="region of interest" description="Disordered" evidence="1">
    <location>
        <begin position="519"/>
        <end position="559"/>
    </location>
</feature>
<dbReference type="PANTHER" id="PTHR34676">
    <property type="entry name" value="DUF4219 DOMAIN-CONTAINING PROTEIN-RELATED"/>
    <property type="match status" value="1"/>
</dbReference>
<dbReference type="OrthoDB" id="1001852at2759"/>
<keyword evidence="2" id="KW-1133">Transmembrane helix</keyword>
<dbReference type="PANTHER" id="PTHR34676:SF8">
    <property type="entry name" value="TRANSMEMBRANE PROTEIN"/>
    <property type="match status" value="1"/>
</dbReference>
<gene>
    <name evidence="3" type="ORF">CCAM_LOCUS33004</name>
</gene>
<evidence type="ECO:0000256" key="2">
    <source>
        <dbReference type="SAM" id="Phobius"/>
    </source>
</evidence>
<keyword evidence="2" id="KW-0472">Membrane</keyword>
<dbReference type="AlphaFoldDB" id="A0A484MT66"/>
<keyword evidence="4" id="KW-1185">Reference proteome</keyword>
<dbReference type="Pfam" id="PF14223">
    <property type="entry name" value="Retrotran_gag_2"/>
    <property type="match status" value="1"/>
</dbReference>
<protein>
    <submittedName>
        <fullName evidence="3">Uncharacterized protein</fullName>
    </submittedName>
</protein>
<feature type="compositionally biased region" description="Acidic residues" evidence="1">
    <location>
        <begin position="526"/>
        <end position="557"/>
    </location>
</feature>